<feature type="domain" description="Dystroglycan-type cadherin-like" evidence="2">
    <location>
        <begin position="1012"/>
        <end position="1102"/>
    </location>
</feature>
<dbReference type="Proteomes" id="UP000479293">
    <property type="component" value="Unassembled WGS sequence"/>
</dbReference>
<feature type="domain" description="Dystroglycan-type cadherin-like" evidence="2">
    <location>
        <begin position="425"/>
        <end position="515"/>
    </location>
</feature>
<feature type="domain" description="Dystroglycan-type cadherin-like" evidence="2">
    <location>
        <begin position="801"/>
        <end position="891"/>
    </location>
</feature>
<dbReference type="GO" id="GO:0016020">
    <property type="term" value="C:membrane"/>
    <property type="evidence" value="ECO:0007669"/>
    <property type="project" value="InterPro"/>
</dbReference>
<dbReference type="PANTHER" id="PTHR24273:SF32">
    <property type="entry name" value="HYALIN"/>
    <property type="match status" value="1"/>
</dbReference>
<dbReference type="InterPro" id="IPR015919">
    <property type="entry name" value="Cadherin-like_sf"/>
</dbReference>
<feature type="domain" description="PKD/Chitinase" evidence="1">
    <location>
        <begin position="237"/>
        <end position="321"/>
    </location>
</feature>
<feature type="domain" description="PKD/Chitinase" evidence="1">
    <location>
        <begin position="343"/>
        <end position="416"/>
    </location>
</feature>
<feature type="domain" description="Dystroglycan-type cadherin-like" evidence="2">
    <location>
        <begin position="1103"/>
        <end position="1193"/>
    </location>
</feature>
<proteinExistence type="predicted"/>
<feature type="domain" description="PKD/Chitinase" evidence="1">
    <location>
        <begin position="58"/>
        <end position="131"/>
    </location>
</feature>
<evidence type="ECO:0000313" key="4">
    <source>
        <dbReference type="Proteomes" id="UP000479293"/>
    </source>
</evidence>
<sequence>MSGVPTSAGVFSVTVTATDNAGASVSTQFKLAVATAGPGDNKPPVVSRGIPDQTGRVGVAFAYEVDGGTFTDPDGTIAGLGFAGLPGGVTASGWRLSGVPTSAGVFSVTVTATDNAGAKVSTTLKLTVQAAESGGNQYPEVRRTIPDQTATVGAAFSYEISKETFVDPDGPIIDIAVAGLPGGVSQTDWRVSGVPTAAGVFTVTVTARDNRDLKVSTQFKLTVQSAGGGDNRPPVVSRGIPDQAGTVGAAFAYEVEGGAFTDPDGTIAAISFAGLPGGITASGWRVSGVPTSAGVFSVTVTATDNAGASVSTQFKLAVATAGPGDNKPPVVSRGIPDQTGRVGVAFAYEVDGGTFTDPDGTIAGLGFAGLPGGVTASGWRLSGVPTSAGVFSVTVTATDNAGAKVSTTLKLTVQAAESGGNQYPEVRRTIPDQTATVGAAFSYEISKETFVDPDGPIIDIAVAGLPGGVSQTDWRVSGVPTAAGVFTVTVTARDNRDLKVSTQFKLTVQSAGGGDNRPPVVSRGIPDQAGTVGAAFAYEVEGGAFTDPDGTIAAISFAGLPGGITASGWRVSGVPTSAGVFSVTVTATDNAGASVSTQFKLAVATAGPGDNKPPVVSRGIPDQTGHVDVAFAYEVPKETFTDPDGTIAGVSFAGLPGGVTASGWRLSGVPTASGVFSVAVTATDNAGAKVSTTLKMTILPGGGNNKPPVVARSIPDQSGTVGVAFAYEVSKETFSDPDGSIAGISFAGLPAGVTASGWRLSGAPTSVGVYTVKVTASDNVGAQVSTSFKLTILSAANQPPVVSRSIPDQSGTIGVAFAYEVSKETFTDPEGPIAGISFAGLPAGVTASGWRLSGVPTAAGVFTVTVTASDGEGAKVSTSFKLTVQAVQQDNIISLFKAGNFLTRRFVRDILEGDTLRGEEVSQTVNLMVSPRTGTIGSYSFNLSGPISTTSEDSSTPYGVFGDNGGVILLEGKYTLTVKSYTEAGLQGTLISQQVLHFVVMVGEGQKNLPPVLAKPPGALFAKVGKSYAYRLPDSTFVDPDGFLTSFTITSLPDGLVGDGTLISGTPTKKGEYTVNVRVTDNGGATAETTFRFVVSADNLPPVVNGSVPDQVAEVNKPFNYTLPENIFQDPDGTIVSVAFIGLPEGITNRGLTLSGVPVKVRENPIIVIATDNSDAMVQLTFNINVIENNRPPVVAKQIGDQLAESSADYRFIIPAGTFTDPDGSIVRYEMSGLPPGLTARGDTLSGRPTQAGEYILTVKAFDNKQSSVQLTFKLIVLGNRAPLVNRPITNQVIDSSTVYRFVIPAGTFVDPDGSIVRLEISGLPPGITAQGDTISGRAAQMGEFTVSVRAFDNNGASVQLTFKLSVLGNRPPLVAKPISDQEADINTSYRFVIPGGTFVDLDGRIIRVEFSGLPSGVTAQGDTISGRPSRAGQYTVSVRAYDDKGAAVQTTFKITIKDSTVRPTVEPIPDVVAIVGQVFTFDVKSYFKDEQGSITSINYASTLPPGITANGSKLSGNPFTEGKYTIKVVAKDNKGGTLETTFILKVEKAELRVLLYQMQQGNRKLIRPVANVDRMALDTLPPALNLFVESNANITSVTFIITSPMVQYTTDESAPFGLFGDSGSFPALAGTYTLNILGYRSTTLVASRSIQFTITKTTNSPGRLGVIESEVFSEIELWKPYPSPFVDRVKVQTAPQGYPKLHAVEVLSSEGKILPLPASNWTMDQALLVVDLSETITLPGVYLLKVTGEDGKQKTMRIVKAPQN</sequence>
<feature type="domain" description="Dystroglycan-type cadherin-like" evidence="2">
    <location>
        <begin position="1194"/>
        <end position="1283"/>
    </location>
</feature>
<organism evidence="3 4">
    <name type="scientific">Salmonirosea aquatica</name>
    <dbReference type="NCBI Taxonomy" id="2654236"/>
    <lineage>
        <taxon>Bacteria</taxon>
        <taxon>Pseudomonadati</taxon>
        <taxon>Bacteroidota</taxon>
        <taxon>Cytophagia</taxon>
        <taxon>Cytophagales</taxon>
        <taxon>Spirosomataceae</taxon>
        <taxon>Salmonirosea</taxon>
    </lineage>
</organism>
<protein>
    <recommendedName>
        <fullName evidence="5">T9SS type A sorting domain-containing protein</fullName>
    </recommendedName>
</protein>
<feature type="domain" description="Dystroglycan-type cadherin-like" evidence="2">
    <location>
        <begin position="709"/>
        <end position="799"/>
    </location>
</feature>
<feature type="domain" description="PKD/Chitinase" evidence="1">
    <location>
        <begin position="710"/>
        <end position="795"/>
    </location>
</feature>
<feature type="domain" description="Dystroglycan-type cadherin-like" evidence="2">
    <location>
        <begin position="140"/>
        <end position="230"/>
    </location>
</feature>
<accession>A0A7C9F9K1</accession>
<evidence type="ECO:0000259" key="1">
    <source>
        <dbReference type="SMART" id="SM00089"/>
    </source>
</evidence>
<dbReference type="SMART" id="SM00736">
    <property type="entry name" value="CADG"/>
    <property type="match status" value="13"/>
</dbReference>
<evidence type="ECO:0008006" key="5">
    <source>
        <dbReference type="Google" id="ProtNLM"/>
    </source>
</evidence>
<feature type="domain" description="PKD/Chitinase" evidence="1">
    <location>
        <begin position="522"/>
        <end position="606"/>
    </location>
</feature>
<name>A0A7C9F9K1_9BACT</name>
<feature type="domain" description="Dystroglycan-type cadherin-like" evidence="2">
    <location>
        <begin position="1374"/>
        <end position="1464"/>
    </location>
</feature>
<evidence type="ECO:0000313" key="3">
    <source>
        <dbReference type="EMBL" id="MPR34704.1"/>
    </source>
</evidence>
<feature type="domain" description="Dystroglycan-type cadherin-like" evidence="2">
    <location>
        <begin position="45"/>
        <end position="135"/>
    </location>
</feature>
<feature type="domain" description="PKD/Chitinase" evidence="1">
    <location>
        <begin position="814"/>
        <end position="887"/>
    </location>
</feature>
<reference evidence="3 4" key="1">
    <citation type="submission" date="2019-10" db="EMBL/GenBank/DDBJ databases">
        <title>Draft Genome Sequence of Cytophagaceae sp. SJW1-29.</title>
        <authorList>
            <person name="Choi A."/>
        </authorList>
    </citation>
    <scope>NUCLEOTIDE SEQUENCE [LARGE SCALE GENOMIC DNA]</scope>
    <source>
        <strain evidence="3 4">SJW1-29</strain>
    </source>
</reference>
<keyword evidence="4" id="KW-1185">Reference proteome</keyword>
<dbReference type="EMBL" id="WHLY01000002">
    <property type="protein sequence ID" value="MPR34704.1"/>
    <property type="molecule type" value="Genomic_DNA"/>
</dbReference>
<feature type="domain" description="PKD/Chitinase" evidence="1">
    <location>
        <begin position="1199"/>
        <end position="1280"/>
    </location>
</feature>
<dbReference type="Pfam" id="PF05345">
    <property type="entry name" value="He_PIG"/>
    <property type="match status" value="15"/>
</dbReference>
<feature type="domain" description="Dystroglycan-type cadherin-like" evidence="2">
    <location>
        <begin position="235"/>
        <end position="325"/>
    </location>
</feature>
<dbReference type="GO" id="GO:0005509">
    <property type="term" value="F:calcium ion binding"/>
    <property type="evidence" value="ECO:0007669"/>
    <property type="project" value="InterPro"/>
</dbReference>
<feature type="domain" description="PKD/Chitinase" evidence="1">
    <location>
        <begin position="1375"/>
        <end position="1460"/>
    </location>
</feature>
<feature type="domain" description="Dystroglycan-type cadherin-like" evidence="2">
    <location>
        <begin position="330"/>
        <end position="420"/>
    </location>
</feature>
<dbReference type="InterPro" id="IPR013783">
    <property type="entry name" value="Ig-like_fold"/>
</dbReference>
<feature type="domain" description="PKD/Chitinase" evidence="1">
    <location>
        <begin position="1463"/>
        <end position="1550"/>
    </location>
</feature>
<dbReference type="PANTHER" id="PTHR24273">
    <property type="entry name" value="FI04643P-RELATED"/>
    <property type="match status" value="1"/>
</dbReference>
<dbReference type="InterPro" id="IPR006644">
    <property type="entry name" value="Cadg"/>
</dbReference>
<dbReference type="Gene3D" id="2.60.40.10">
    <property type="entry name" value="Immunoglobulins"/>
    <property type="match status" value="16"/>
</dbReference>
<comment type="caution">
    <text evidence="3">The sequence shown here is derived from an EMBL/GenBank/DDBJ whole genome shotgun (WGS) entry which is preliminary data.</text>
</comment>
<feature type="domain" description="Dystroglycan-type cadherin-like" evidence="2">
    <location>
        <begin position="615"/>
        <end position="705"/>
    </location>
</feature>
<dbReference type="InterPro" id="IPR022409">
    <property type="entry name" value="PKD/Chitinase_dom"/>
</dbReference>
<gene>
    <name evidence="3" type="ORF">GBK04_15400</name>
</gene>
<feature type="domain" description="PKD/Chitinase" evidence="1">
    <location>
        <begin position="626"/>
        <end position="701"/>
    </location>
</feature>
<dbReference type="SMART" id="SM00089">
    <property type="entry name" value="PKD"/>
    <property type="match status" value="11"/>
</dbReference>
<feature type="domain" description="PKD/Chitinase" evidence="1">
    <location>
        <begin position="1023"/>
        <end position="1098"/>
    </location>
</feature>
<feature type="domain" description="Dystroglycan-type cadherin-like" evidence="2">
    <location>
        <begin position="520"/>
        <end position="610"/>
    </location>
</feature>
<evidence type="ECO:0000259" key="2">
    <source>
        <dbReference type="SMART" id="SM00736"/>
    </source>
</evidence>
<dbReference type="SUPFAM" id="SSF49313">
    <property type="entry name" value="Cadherin-like"/>
    <property type="match status" value="15"/>
</dbReference>